<feature type="compositionally biased region" description="Acidic residues" evidence="1">
    <location>
        <begin position="260"/>
        <end position="273"/>
    </location>
</feature>
<name>K9FU99_PEND1</name>
<accession>K9FU99</accession>
<evidence type="ECO:0000259" key="2">
    <source>
        <dbReference type="Pfam" id="PF21202"/>
    </source>
</evidence>
<protein>
    <recommendedName>
        <fullName evidence="2">Structure-specific endonuclease subunit SLX1 C-terminal domain-containing protein</fullName>
    </recommendedName>
</protein>
<dbReference type="GO" id="GO:0000724">
    <property type="term" value="P:double-strand break repair via homologous recombination"/>
    <property type="evidence" value="ECO:0007669"/>
    <property type="project" value="TreeGrafter"/>
</dbReference>
<reference evidence="4" key="1">
    <citation type="journal article" date="2012" name="BMC Genomics">
        <title>Genome sequence of the necrotrophic fungus Penicillium digitatum, the main postharvest pathogen of citrus.</title>
        <authorList>
            <person name="Marcet-Houben M."/>
            <person name="Ballester A.-R."/>
            <person name="de la Fuente B."/>
            <person name="Harries E."/>
            <person name="Marcos J.F."/>
            <person name="Gonzalez-Candelas L."/>
            <person name="Gabaldon T."/>
        </authorList>
    </citation>
    <scope>NUCLEOTIDE SEQUENCE [LARGE SCALE GENOMIC DNA]</scope>
    <source>
        <strain evidence="4">Pd1 / CECT 20795</strain>
    </source>
</reference>
<dbReference type="KEGG" id="pdp:PDIP_48880"/>
<evidence type="ECO:0000313" key="4">
    <source>
        <dbReference type="Proteomes" id="UP000009886"/>
    </source>
</evidence>
<proteinExistence type="predicted"/>
<dbReference type="EMBL" id="AKCU01000339">
    <property type="protein sequence ID" value="EKV13200.1"/>
    <property type="molecule type" value="Genomic_DNA"/>
</dbReference>
<dbReference type="GO" id="GO:0008821">
    <property type="term" value="F:crossover junction DNA endonuclease activity"/>
    <property type="evidence" value="ECO:0007669"/>
    <property type="project" value="TreeGrafter"/>
</dbReference>
<dbReference type="InterPro" id="IPR013083">
    <property type="entry name" value="Znf_RING/FYVE/PHD"/>
</dbReference>
<dbReference type="AlphaFoldDB" id="K9FU99"/>
<dbReference type="Gene3D" id="3.30.40.10">
    <property type="entry name" value="Zinc/RING finger domain, C3HC4 (zinc finger)"/>
    <property type="match status" value="1"/>
</dbReference>
<dbReference type="InterPro" id="IPR048749">
    <property type="entry name" value="SLX1_C"/>
</dbReference>
<dbReference type="GO" id="GO:0017108">
    <property type="term" value="F:5'-flap endonuclease activity"/>
    <property type="evidence" value="ECO:0007669"/>
    <property type="project" value="TreeGrafter"/>
</dbReference>
<evidence type="ECO:0000256" key="1">
    <source>
        <dbReference type="SAM" id="MobiDB-lite"/>
    </source>
</evidence>
<dbReference type="SUPFAM" id="SSF57903">
    <property type="entry name" value="FYVE/PHD zinc finger"/>
    <property type="match status" value="1"/>
</dbReference>
<dbReference type="PANTHER" id="PTHR20208">
    <property type="entry name" value="STRUCTURE-SPECIFIC ENDONUCLEASE SUBUNIT SLX1"/>
    <property type="match status" value="1"/>
</dbReference>
<feature type="domain" description="Structure-specific endonuclease subunit SLX1 C-terminal" evidence="2">
    <location>
        <begin position="104"/>
        <end position="170"/>
    </location>
</feature>
<gene>
    <name evidence="3" type="ORF">PDIP_48880</name>
</gene>
<feature type="region of interest" description="Disordered" evidence="1">
    <location>
        <begin position="197"/>
        <end position="273"/>
    </location>
</feature>
<dbReference type="HOGENOM" id="CLU_030739_1_0_1"/>
<dbReference type="InterPro" id="IPR011011">
    <property type="entry name" value="Znf_FYVE_PHD"/>
</dbReference>
<dbReference type="PANTHER" id="PTHR20208:SF10">
    <property type="entry name" value="STRUCTURE-SPECIFIC ENDONUCLEASE SUBUNIT SLX1"/>
    <property type="match status" value="1"/>
</dbReference>
<evidence type="ECO:0000313" key="3">
    <source>
        <dbReference type="EMBL" id="EKV13200.1"/>
    </source>
</evidence>
<sequence>MAHLEDLHSLLRSNYFSSWPLRARFFCVDVYRVWRAWNDRVDGRLPSNIKVITDGDNLATVPNSKEGDELAPVGSVKNLSINYTKLEDHIEKSMFMLEDPDDLQCTVCRESIFPGEEQIVVCPHPNCRGTSHLLCLSTTFLDATNEPGLLVPIEGTCLSCRNTVQWVTMMRELSFRNRADKEARAILRKKEKRARKESVAMEAYSGPQSTSIEPRSLSEEPTEDDLGPNWFEEVEIESDSDFEGRQKHRSTRPPPKLEIVIEDSDWDDAELVE</sequence>
<dbReference type="GO" id="GO:0033557">
    <property type="term" value="C:Slx1-Slx4 complex"/>
    <property type="evidence" value="ECO:0007669"/>
    <property type="project" value="TreeGrafter"/>
</dbReference>
<dbReference type="VEuPathDB" id="FungiDB:PDIP_48880"/>
<dbReference type="OrthoDB" id="24645at2759"/>
<comment type="caution">
    <text evidence="3">The sequence shown here is derived from an EMBL/GenBank/DDBJ whole genome shotgun (WGS) entry which is preliminary data.</text>
</comment>
<dbReference type="InterPro" id="IPR050381">
    <property type="entry name" value="SLX1_endonuclease"/>
</dbReference>
<dbReference type="Pfam" id="PF21202">
    <property type="entry name" value="SLX1_C"/>
    <property type="match status" value="1"/>
</dbReference>
<dbReference type="Proteomes" id="UP000009886">
    <property type="component" value="Unassembled WGS sequence"/>
</dbReference>
<organism evidence="3 4">
    <name type="scientific">Penicillium digitatum (strain Pd1 / CECT 20795)</name>
    <name type="common">Green mold</name>
    <dbReference type="NCBI Taxonomy" id="1170230"/>
    <lineage>
        <taxon>Eukaryota</taxon>
        <taxon>Fungi</taxon>
        <taxon>Dikarya</taxon>
        <taxon>Ascomycota</taxon>
        <taxon>Pezizomycotina</taxon>
        <taxon>Eurotiomycetes</taxon>
        <taxon>Eurotiomycetidae</taxon>
        <taxon>Eurotiales</taxon>
        <taxon>Aspergillaceae</taxon>
        <taxon>Penicillium</taxon>
    </lineage>
</organism>
<feature type="compositionally biased region" description="Acidic residues" evidence="1">
    <location>
        <begin position="220"/>
        <end position="241"/>
    </location>
</feature>